<protein>
    <submittedName>
        <fullName evidence="1">Uncharacterized protein</fullName>
    </submittedName>
</protein>
<keyword evidence="2" id="KW-1185">Reference proteome</keyword>
<proteinExistence type="predicted"/>
<name>A0ABU4C2V3_RHOGO</name>
<evidence type="ECO:0000313" key="2">
    <source>
        <dbReference type="Proteomes" id="UP001185927"/>
    </source>
</evidence>
<sequence length="201" mass="22802">MRSTNLAGVLIGNFWADIELHHPGIDSLDLSADVANAWKPRLRVVVTSDGDTRLRLTNLSIMATVRAFYRDIEEWATEDPSWVEWSVPNPIRKKDIQGFAKARARSVAVIHQRIRERLPHLPALVEVAENRRTGAAALLAAATAVPIGAHFAHERITYRRMIAKSFAKKSHRHEFPPVQVERLDTGEIVYIEKDEHDAFWS</sequence>
<dbReference type="RefSeq" id="WP_317545267.1">
    <property type="nucleotide sequence ID" value="NZ_JAWLKB010000024.1"/>
</dbReference>
<dbReference type="EMBL" id="JAWLKB010000024">
    <property type="protein sequence ID" value="MDV6270830.1"/>
    <property type="molecule type" value="Genomic_DNA"/>
</dbReference>
<reference evidence="1 2" key="1">
    <citation type="submission" date="2023-10" db="EMBL/GenBank/DDBJ databases">
        <title>Development of a sustainable strategy for remediation of hydrocarbon-contaminated territories based on the waste exchange concept.</title>
        <authorList>
            <person name="Krivoruchko A."/>
        </authorList>
    </citation>
    <scope>NUCLEOTIDE SEQUENCE [LARGE SCALE GENOMIC DNA]</scope>
    <source>
        <strain evidence="1 2">IEGM 1203</strain>
    </source>
</reference>
<gene>
    <name evidence="1" type="ORF">R3Q16_29815</name>
</gene>
<evidence type="ECO:0000313" key="1">
    <source>
        <dbReference type="EMBL" id="MDV6270830.1"/>
    </source>
</evidence>
<organism evidence="1 2">
    <name type="scientific">Rhodococcus globerulus</name>
    <dbReference type="NCBI Taxonomy" id="33008"/>
    <lineage>
        <taxon>Bacteria</taxon>
        <taxon>Bacillati</taxon>
        <taxon>Actinomycetota</taxon>
        <taxon>Actinomycetes</taxon>
        <taxon>Mycobacteriales</taxon>
        <taxon>Nocardiaceae</taxon>
        <taxon>Rhodococcus</taxon>
    </lineage>
</organism>
<accession>A0ABU4C2V3</accession>
<dbReference type="Proteomes" id="UP001185927">
    <property type="component" value="Unassembled WGS sequence"/>
</dbReference>
<comment type="caution">
    <text evidence="1">The sequence shown here is derived from an EMBL/GenBank/DDBJ whole genome shotgun (WGS) entry which is preliminary data.</text>
</comment>